<proteinExistence type="predicted"/>
<protein>
    <submittedName>
        <fullName evidence="1">Uncharacterized protein</fullName>
    </submittedName>
</protein>
<dbReference type="EMBL" id="GEEE01016294">
    <property type="protein sequence ID" value="JAP46931.1"/>
    <property type="molecule type" value="Transcribed_RNA"/>
</dbReference>
<accession>A0A0X3NPL3</accession>
<reference evidence="1" key="1">
    <citation type="submission" date="2016-01" db="EMBL/GenBank/DDBJ databases">
        <title>Reference transcriptome for the parasite Schistocephalus solidus: insights into the molecular evolution of parasitism.</title>
        <authorList>
            <person name="Hebert F.O."/>
            <person name="Grambauer S."/>
            <person name="Barber I."/>
            <person name="Landry C.R."/>
            <person name="Aubin-Horth N."/>
        </authorList>
    </citation>
    <scope>NUCLEOTIDE SEQUENCE</scope>
</reference>
<sequence>MVNKLSHRPYEAKLTELDLFPLNCRRLSGALIQTYRIVRGHEFDLKFDNFLELAGKEHLQGHPFILQRNLAHTDVRKNAFSQKVVGAWNILPDEVSFQKLLKHFNAT</sequence>
<evidence type="ECO:0000313" key="1">
    <source>
        <dbReference type="EMBL" id="JAP41608.1"/>
    </source>
</evidence>
<organism evidence="1">
    <name type="scientific">Schistocephalus solidus</name>
    <name type="common">Tapeworm</name>
    <dbReference type="NCBI Taxonomy" id="70667"/>
    <lineage>
        <taxon>Eukaryota</taxon>
        <taxon>Metazoa</taxon>
        <taxon>Spiralia</taxon>
        <taxon>Lophotrochozoa</taxon>
        <taxon>Platyhelminthes</taxon>
        <taxon>Cestoda</taxon>
        <taxon>Eucestoda</taxon>
        <taxon>Diphyllobothriidea</taxon>
        <taxon>Diphyllobothriidae</taxon>
        <taxon>Schistocephalus</taxon>
    </lineage>
</organism>
<dbReference type="EMBL" id="GEEE01021617">
    <property type="protein sequence ID" value="JAP41608.1"/>
    <property type="molecule type" value="Transcribed_RNA"/>
</dbReference>
<gene>
    <name evidence="1" type="ORF">TR168080</name>
</gene>
<dbReference type="AlphaFoldDB" id="A0A0X3NPL3"/>
<name>A0A0X3NPL3_SCHSO</name>